<keyword evidence="9" id="KW-1278">Translocase</keyword>
<comment type="similarity">
    <text evidence="2">Belongs to the ABC transporter superfamily. ABCB family. Multidrug resistance exporter (TC 3.A.1.201) subfamily.</text>
</comment>
<dbReference type="PANTHER" id="PTHR43394">
    <property type="entry name" value="ATP-DEPENDENT PERMEASE MDL1, MITOCHONDRIAL"/>
    <property type="match status" value="1"/>
</dbReference>
<dbReference type="OrthoDB" id="6500128at2759"/>
<feature type="transmembrane region" description="Helical" evidence="15">
    <location>
        <begin position="83"/>
        <end position="106"/>
    </location>
</feature>
<dbReference type="FunFam" id="1.20.1560.10:FF:000121">
    <property type="entry name" value="ABC transporter B family member 9"/>
    <property type="match status" value="1"/>
</dbReference>
<evidence type="ECO:0000313" key="19">
    <source>
        <dbReference type="Proteomes" id="UP000747542"/>
    </source>
</evidence>
<keyword evidence="12" id="KW-0325">Glycoprotein</keyword>
<keyword evidence="4" id="KW-0813">Transport</keyword>
<feature type="domain" description="ABC transmembrane type-1" evidence="17">
    <location>
        <begin position="770"/>
        <end position="1057"/>
    </location>
</feature>
<dbReference type="GO" id="GO:0005524">
    <property type="term" value="F:ATP binding"/>
    <property type="evidence" value="ECO:0007669"/>
    <property type="project" value="UniProtKB-KW"/>
</dbReference>
<organism evidence="18 19">
    <name type="scientific">Homarus americanus</name>
    <name type="common">American lobster</name>
    <dbReference type="NCBI Taxonomy" id="6706"/>
    <lineage>
        <taxon>Eukaryota</taxon>
        <taxon>Metazoa</taxon>
        <taxon>Ecdysozoa</taxon>
        <taxon>Arthropoda</taxon>
        <taxon>Crustacea</taxon>
        <taxon>Multicrustacea</taxon>
        <taxon>Malacostraca</taxon>
        <taxon>Eumalacostraca</taxon>
        <taxon>Eucarida</taxon>
        <taxon>Decapoda</taxon>
        <taxon>Pleocyemata</taxon>
        <taxon>Astacidea</taxon>
        <taxon>Nephropoidea</taxon>
        <taxon>Nephropidae</taxon>
        <taxon>Homarus</taxon>
    </lineage>
</organism>
<keyword evidence="11 15" id="KW-0472">Membrane</keyword>
<dbReference type="PANTHER" id="PTHR43394:SF27">
    <property type="entry name" value="ATP-DEPENDENT TRANSLOCASE ABCB1-LIKE"/>
    <property type="match status" value="1"/>
</dbReference>
<comment type="catalytic activity">
    <reaction evidence="13">
        <text>ATP + H2O + xenobioticSide 1 = ADP + phosphate + xenobioticSide 2.</text>
        <dbReference type="EC" id="7.6.2.2"/>
    </reaction>
</comment>
<evidence type="ECO:0000256" key="12">
    <source>
        <dbReference type="ARBA" id="ARBA00023180"/>
    </source>
</evidence>
<comment type="caution">
    <text evidence="18">The sequence shown here is derived from an EMBL/GenBank/DDBJ whole genome shotgun (WGS) entry which is preliminary data.</text>
</comment>
<feature type="compositionally biased region" description="Polar residues" evidence="14">
    <location>
        <begin position="24"/>
        <end position="38"/>
    </location>
</feature>
<feature type="transmembrane region" description="Helical" evidence="15">
    <location>
        <begin position="914"/>
        <end position="931"/>
    </location>
</feature>
<evidence type="ECO:0000256" key="10">
    <source>
        <dbReference type="ARBA" id="ARBA00022989"/>
    </source>
</evidence>
<evidence type="ECO:0000313" key="18">
    <source>
        <dbReference type="EMBL" id="KAG7166971.1"/>
    </source>
</evidence>
<dbReference type="PROSITE" id="PS50893">
    <property type="entry name" value="ABC_TRANSPORTER_2"/>
    <property type="match status" value="2"/>
</dbReference>
<dbReference type="GO" id="GO:0016887">
    <property type="term" value="F:ATP hydrolysis activity"/>
    <property type="evidence" value="ECO:0007669"/>
    <property type="project" value="InterPro"/>
</dbReference>
<feature type="domain" description="ABC transporter" evidence="16">
    <location>
        <begin position="1092"/>
        <end position="1330"/>
    </location>
</feature>
<keyword evidence="10 15" id="KW-1133">Transmembrane helix</keyword>
<evidence type="ECO:0000256" key="1">
    <source>
        <dbReference type="ARBA" id="ARBA00004141"/>
    </source>
</evidence>
<dbReference type="InterPro" id="IPR039421">
    <property type="entry name" value="Type_1_exporter"/>
</dbReference>
<dbReference type="CDD" id="cd18577">
    <property type="entry name" value="ABC_6TM_Pgp_ABCB1_D1_like"/>
    <property type="match status" value="1"/>
</dbReference>
<gene>
    <name evidence="18" type="primary">ABCB1-L2</name>
    <name evidence="18" type="ORF">Hamer_G005273</name>
</gene>
<evidence type="ECO:0000256" key="7">
    <source>
        <dbReference type="ARBA" id="ARBA00022741"/>
    </source>
</evidence>
<evidence type="ECO:0000256" key="8">
    <source>
        <dbReference type="ARBA" id="ARBA00022840"/>
    </source>
</evidence>
<evidence type="ECO:0000256" key="9">
    <source>
        <dbReference type="ARBA" id="ARBA00022967"/>
    </source>
</evidence>
<dbReference type="GO" id="GO:0015421">
    <property type="term" value="F:ABC-type oligopeptide transporter activity"/>
    <property type="evidence" value="ECO:0007669"/>
    <property type="project" value="TreeGrafter"/>
</dbReference>
<feature type="transmembrane region" description="Helical" evidence="15">
    <location>
        <begin position="326"/>
        <end position="346"/>
    </location>
</feature>
<dbReference type="Proteomes" id="UP000747542">
    <property type="component" value="Unassembled WGS sequence"/>
</dbReference>
<evidence type="ECO:0000256" key="11">
    <source>
        <dbReference type="ARBA" id="ARBA00023136"/>
    </source>
</evidence>
<accession>A0A8J5MX67</accession>
<feature type="transmembrane region" description="Helical" evidence="15">
    <location>
        <begin position="1031"/>
        <end position="1052"/>
    </location>
</feature>
<dbReference type="GO" id="GO:0005743">
    <property type="term" value="C:mitochondrial inner membrane"/>
    <property type="evidence" value="ECO:0007669"/>
    <property type="project" value="TreeGrafter"/>
</dbReference>
<dbReference type="InterPro" id="IPR011527">
    <property type="entry name" value="ABC1_TM_dom"/>
</dbReference>
<comment type="subcellular location">
    <subcellularLocation>
        <location evidence="1">Membrane</location>
        <topology evidence="1">Multi-pass membrane protein</topology>
    </subcellularLocation>
</comment>
<keyword evidence="8" id="KW-0067">ATP-binding</keyword>
<protein>
    <recommendedName>
        <fullName evidence="3">ABC-type xenobiotic transporter</fullName>
        <ecNumber evidence="3">7.6.2.2</ecNumber>
    </recommendedName>
</protein>
<evidence type="ECO:0000256" key="14">
    <source>
        <dbReference type="SAM" id="MobiDB-lite"/>
    </source>
</evidence>
<feature type="transmembrane region" description="Helical" evidence="15">
    <location>
        <begin position="248"/>
        <end position="268"/>
    </location>
</feature>
<feature type="transmembrane region" description="Helical" evidence="15">
    <location>
        <begin position="366"/>
        <end position="384"/>
    </location>
</feature>
<dbReference type="InterPro" id="IPR003439">
    <property type="entry name" value="ABC_transporter-like_ATP-bd"/>
</dbReference>
<dbReference type="CDD" id="cd03249">
    <property type="entry name" value="ABC_MTABC3_MDL1_MDL2"/>
    <property type="match status" value="2"/>
</dbReference>
<dbReference type="InterPro" id="IPR003593">
    <property type="entry name" value="AAA+_ATPase"/>
</dbReference>
<feature type="transmembrane region" description="Helical" evidence="15">
    <location>
        <begin position="997"/>
        <end position="1019"/>
    </location>
</feature>
<dbReference type="PROSITE" id="PS50929">
    <property type="entry name" value="ABC_TM1F"/>
    <property type="match status" value="2"/>
</dbReference>
<reference evidence="18" key="1">
    <citation type="journal article" date="2021" name="Sci. Adv.">
        <title>The American lobster genome reveals insights on longevity, neural, and immune adaptations.</title>
        <authorList>
            <person name="Polinski J.M."/>
            <person name="Zimin A.V."/>
            <person name="Clark K.F."/>
            <person name="Kohn A.B."/>
            <person name="Sadowski N."/>
            <person name="Timp W."/>
            <person name="Ptitsyn A."/>
            <person name="Khanna P."/>
            <person name="Romanova D.Y."/>
            <person name="Williams P."/>
            <person name="Greenwood S.J."/>
            <person name="Moroz L.L."/>
            <person name="Walt D.R."/>
            <person name="Bodnar A.G."/>
        </authorList>
    </citation>
    <scope>NUCLEOTIDE SEQUENCE</scope>
    <source>
        <strain evidence="18">GMGI-L3</strain>
    </source>
</reference>
<evidence type="ECO:0000256" key="2">
    <source>
        <dbReference type="ARBA" id="ARBA00007577"/>
    </source>
</evidence>
<dbReference type="GO" id="GO:0097254">
    <property type="term" value="P:renal tubular secretion"/>
    <property type="evidence" value="ECO:0007669"/>
    <property type="project" value="UniProtKB-ARBA"/>
</dbReference>
<dbReference type="InterPro" id="IPR017871">
    <property type="entry name" value="ABC_transporter-like_CS"/>
</dbReference>
<dbReference type="GO" id="GO:0090374">
    <property type="term" value="P:oligopeptide export from mitochondrion"/>
    <property type="evidence" value="ECO:0007669"/>
    <property type="project" value="TreeGrafter"/>
</dbReference>
<evidence type="ECO:0000259" key="17">
    <source>
        <dbReference type="PROSITE" id="PS50929"/>
    </source>
</evidence>
<feature type="transmembrane region" description="Helical" evidence="15">
    <location>
        <begin position="811"/>
        <end position="834"/>
    </location>
</feature>
<feature type="region of interest" description="Disordered" evidence="14">
    <location>
        <begin position="672"/>
        <end position="694"/>
    </location>
</feature>
<evidence type="ECO:0000256" key="15">
    <source>
        <dbReference type="SAM" id="Phobius"/>
    </source>
</evidence>
<name>A0A8J5MX67_HOMAM</name>
<dbReference type="GO" id="GO:0008559">
    <property type="term" value="F:ABC-type xenobiotic transporter activity"/>
    <property type="evidence" value="ECO:0007669"/>
    <property type="project" value="UniProtKB-EC"/>
</dbReference>
<keyword evidence="19" id="KW-1185">Reference proteome</keyword>
<dbReference type="Pfam" id="PF00005">
    <property type="entry name" value="ABC_tran"/>
    <property type="match status" value="2"/>
</dbReference>
<evidence type="ECO:0000256" key="6">
    <source>
        <dbReference type="ARBA" id="ARBA00022737"/>
    </source>
</evidence>
<sequence>MGEKTSDDLNLNSSLNGKHEKRQQVQIKNGFNDTQIDMQSIDRGDGQKKKGKKKKTDKDEEENKLPPVPMLQLFKYATVFEKWLMAGGLLAAMLSGVCMPALFILFGDLTNAFVDNSMLNATTPSSSNPNGTPYPEDESFFEKVVVFGIGTFIIGGIQMVMGYIFVTTMNYAAEGQVFRLRRLFLRSILIQEIGWFDTHQTNDFASRVTEDLNKLQEGIGEKVGMFLFFMTTFLASLINAFVHGWELTLIILSVFPLLGISTGIIAKFQTNLTSSEMKEYARAGSIAEEVISAIRTVIAFGGESKEVGRYEANLGHAKRAAVKRGLVTGIGMGLMWFFIYAAYSLSFYYGTDLILESRSGNGNYDPAALIIVFFSVLMGAMNVGQAAPYFEAFSVARGAAATIYDIIERKSVIDPTSTVGDKPPSVTGIIEFEDVHFNYPSRPDVKILQGINLKVDPGQTVALVGSSGCGKSTCIQLIQRFYDTRSGRVLLDGKPVNSLNLGWLRDQIGVVGQEPILFATTIAENIRYGCDGVSMDDIQAAAKEANAHDFIMKLPKKYETNVGERGAQMSGGQKQRIAIARALVRQPRILLLDEATSALDNQSEAVVQQALDKVRQGRTTVVVAHRLSTIKSANKIVVFNEGKIVEVGTHNELMKLQSLYYNLVTAQITPTELERTSENKKVPSTEDEDTHDTDSLSEITQNIVDDFTMSPGALAHTLPRGHSFRRRKSTVKADKNIGKISKVLEKEEDFTPVSIFKILKTNSSEWPYIVGGVVGSAIQGTTLPVYAILFGDVLGTLSLADEDEARAEANFYSLLFLLIGIVAAISMFMQAYFFSLSGELLTSRLRKLAFAAMLRQEMGWFDDEKNSVGALCSRLSGDAAAVQGATGSRVGTIMQAITTLGVSIILSLYFDWRLGLVTFPFIPFVLIAVYLQSKILMGQSVTELKTLQEAGKIAIESITNIRTVASLHKEVHFADQYSAALYKPHQSALRKSHLRGAAFGFAQAIPFFAYAVIMLYGGYLVDNNEIDYASVFKIAEALILGTMMVGQAVAFAPNYSKAKIAASHIFNILERRPAIETSPGVGLRLSGPVTNIELYGVHFSYPTRPDIPVLTGLGVRIDRGQTLALVGSSGCGKSTIVGLLERFYDSSRGEVRICGKDIQSLNVGWVRNQLGLVSQEPVLFDRTIAENIAYGDNCREVKHDEIISAAKQANIHDFVESLPDGYETRVGAKGTQLSGGQKQRIAIARALVRNPSVLLLDEATSALDTESEKVVQEALERAQEGRTSIVIAHRLSTIQNADTIAVVQGGCVVEAGTHDQLIKKQGHYFSLYQTNK</sequence>
<keyword evidence="7" id="KW-0547">Nucleotide-binding</keyword>
<dbReference type="SMART" id="SM00382">
    <property type="entry name" value="AAA"/>
    <property type="match status" value="2"/>
</dbReference>
<dbReference type="EMBL" id="JAHLQT010021845">
    <property type="protein sequence ID" value="KAG7166971.1"/>
    <property type="molecule type" value="Genomic_DNA"/>
</dbReference>
<dbReference type="FunFam" id="1.20.1560.10:FF:000018">
    <property type="entry name" value="ATP-binding cassette subfamily B member 11"/>
    <property type="match status" value="1"/>
</dbReference>
<dbReference type="GO" id="GO:0017085">
    <property type="term" value="P:response to insecticide"/>
    <property type="evidence" value="ECO:0007669"/>
    <property type="project" value="UniProtKB-ARBA"/>
</dbReference>
<feature type="compositionally biased region" description="Basic and acidic residues" evidence="14">
    <location>
        <begin position="672"/>
        <end position="684"/>
    </location>
</feature>
<evidence type="ECO:0000256" key="13">
    <source>
        <dbReference type="ARBA" id="ARBA00034018"/>
    </source>
</evidence>
<feature type="transmembrane region" description="Helical" evidence="15">
    <location>
        <begin position="890"/>
        <end position="908"/>
    </location>
</feature>
<dbReference type="CDD" id="cd18578">
    <property type="entry name" value="ABC_6TM_Pgp_ABCB1_D2_like"/>
    <property type="match status" value="1"/>
</dbReference>
<evidence type="ECO:0000256" key="5">
    <source>
        <dbReference type="ARBA" id="ARBA00022692"/>
    </source>
</evidence>
<evidence type="ECO:0000259" key="16">
    <source>
        <dbReference type="PROSITE" id="PS50893"/>
    </source>
</evidence>
<keyword evidence="5 15" id="KW-0812">Transmembrane</keyword>
<dbReference type="Pfam" id="PF00664">
    <property type="entry name" value="ABC_membrane"/>
    <property type="match status" value="2"/>
</dbReference>
<feature type="transmembrane region" description="Helical" evidence="15">
    <location>
        <begin position="144"/>
        <end position="173"/>
    </location>
</feature>
<proteinExistence type="inferred from homology"/>
<feature type="transmembrane region" description="Helical" evidence="15">
    <location>
        <begin position="223"/>
        <end position="242"/>
    </location>
</feature>
<feature type="domain" description="ABC transmembrane type-1" evidence="17">
    <location>
        <begin position="86"/>
        <end position="393"/>
    </location>
</feature>
<dbReference type="FunFam" id="3.40.50.300:FF:000479">
    <property type="entry name" value="Multidrug resistance protein 1A"/>
    <property type="match status" value="2"/>
</dbReference>
<evidence type="ECO:0000256" key="4">
    <source>
        <dbReference type="ARBA" id="ARBA00022448"/>
    </source>
</evidence>
<keyword evidence="6" id="KW-0677">Repeat</keyword>
<feature type="domain" description="ABC transporter" evidence="16">
    <location>
        <begin position="430"/>
        <end position="666"/>
    </location>
</feature>
<dbReference type="PROSITE" id="PS00211">
    <property type="entry name" value="ABC_TRANSPORTER_1"/>
    <property type="match status" value="2"/>
</dbReference>
<feature type="region of interest" description="Disordered" evidence="14">
    <location>
        <begin position="1"/>
        <end position="64"/>
    </location>
</feature>
<dbReference type="EC" id="7.6.2.2" evidence="3"/>
<evidence type="ECO:0000256" key="3">
    <source>
        <dbReference type="ARBA" id="ARBA00012191"/>
    </source>
</evidence>